<proteinExistence type="predicted"/>
<name>A0AAE1VNN6_9SOLA</name>
<reference evidence="1" key="1">
    <citation type="submission" date="2023-12" db="EMBL/GenBank/DDBJ databases">
        <title>Genome assembly of Anisodus tanguticus.</title>
        <authorList>
            <person name="Wang Y.-J."/>
        </authorList>
    </citation>
    <scope>NUCLEOTIDE SEQUENCE</scope>
    <source>
        <strain evidence="1">KB-2021</strain>
        <tissue evidence="1">Leaf</tissue>
    </source>
</reference>
<keyword evidence="2" id="KW-1185">Reference proteome</keyword>
<evidence type="ECO:0000313" key="1">
    <source>
        <dbReference type="EMBL" id="KAK4375787.1"/>
    </source>
</evidence>
<dbReference type="Proteomes" id="UP001291623">
    <property type="component" value="Unassembled WGS sequence"/>
</dbReference>
<dbReference type="AlphaFoldDB" id="A0AAE1VNN6"/>
<comment type="caution">
    <text evidence="1">The sequence shown here is derived from an EMBL/GenBank/DDBJ whole genome shotgun (WGS) entry which is preliminary data.</text>
</comment>
<gene>
    <name evidence="1" type="ORF">RND71_006464</name>
</gene>
<accession>A0AAE1VNN6</accession>
<sequence length="56" mass="6250">MNEMLSPPDLNLRSVVVSESQSNTSLESCLSSISWGEVEIAERRQKLKGGKEKRSK</sequence>
<evidence type="ECO:0000313" key="2">
    <source>
        <dbReference type="Proteomes" id="UP001291623"/>
    </source>
</evidence>
<protein>
    <submittedName>
        <fullName evidence="1">Uncharacterized protein</fullName>
    </submittedName>
</protein>
<dbReference type="EMBL" id="JAVYJV010000003">
    <property type="protein sequence ID" value="KAK4375787.1"/>
    <property type="molecule type" value="Genomic_DNA"/>
</dbReference>
<organism evidence="1 2">
    <name type="scientific">Anisodus tanguticus</name>
    <dbReference type="NCBI Taxonomy" id="243964"/>
    <lineage>
        <taxon>Eukaryota</taxon>
        <taxon>Viridiplantae</taxon>
        <taxon>Streptophyta</taxon>
        <taxon>Embryophyta</taxon>
        <taxon>Tracheophyta</taxon>
        <taxon>Spermatophyta</taxon>
        <taxon>Magnoliopsida</taxon>
        <taxon>eudicotyledons</taxon>
        <taxon>Gunneridae</taxon>
        <taxon>Pentapetalae</taxon>
        <taxon>asterids</taxon>
        <taxon>lamiids</taxon>
        <taxon>Solanales</taxon>
        <taxon>Solanaceae</taxon>
        <taxon>Solanoideae</taxon>
        <taxon>Hyoscyameae</taxon>
        <taxon>Anisodus</taxon>
    </lineage>
</organism>